<dbReference type="Proteomes" id="UP001596432">
    <property type="component" value="Unassembled WGS sequence"/>
</dbReference>
<keyword evidence="5" id="KW-0282">Flagellum</keyword>
<dbReference type="InterPro" id="IPR052494">
    <property type="entry name" value="Flagella_assembly_related"/>
</dbReference>
<gene>
    <name evidence="5" type="ORF">ACFQMA_03885</name>
</gene>
<feature type="region of interest" description="Disordered" evidence="3">
    <location>
        <begin position="1"/>
        <end position="52"/>
    </location>
</feature>
<evidence type="ECO:0000256" key="3">
    <source>
        <dbReference type="SAM" id="MobiDB-lite"/>
    </source>
</evidence>
<organism evidence="5 6">
    <name type="scientific">Halosimplex aquaticum</name>
    <dbReference type="NCBI Taxonomy" id="3026162"/>
    <lineage>
        <taxon>Archaea</taxon>
        <taxon>Methanobacteriati</taxon>
        <taxon>Methanobacteriota</taxon>
        <taxon>Stenosarchaea group</taxon>
        <taxon>Halobacteria</taxon>
        <taxon>Halobacteriales</taxon>
        <taxon>Haloarculaceae</taxon>
        <taxon>Halosimplex</taxon>
    </lineage>
</organism>
<evidence type="ECO:0000313" key="5">
    <source>
        <dbReference type="EMBL" id="MFC7138977.1"/>
    </source>
</evidence>
<keyword evidence="2" id="KW-0974">Archaeal flagellum</keyword>
<dbReference type="GeneID" id="78819224"/>
<evidence type="ECO:0000256" key="1">
    <source>
        <dbReference type="ARBA" id="ARBA00004618"/>
    </source>
</evidence>
<protein>
    <submittedName>
        <fullName evidence="5">FlaD/FlaE family flagellar protein</fullName>
    </submittedName>
</protein>
<dbReference type="PANTHER" id="PTHR40698">
    <property type="entry name" value="FLAGELLA-RELATED PROTEIN E-RELATED-RELATED"/>
    <property type="match status" value="1"/>
</dbReference>
<sequence>MTINPRDYDLNELREMARKRGDADVDERRADHDDPTDPADPADPAEMEWGPLDEGGDVNMSAGDSFRAGLYRELLPLVGGSDDLSKPYLRSIPDTYAAEFVVFEWLEFLLMHAGYKGAADALHYYESIDWITEDVESQLNDYLLGIDENGSNDGVDLDVDDHMLSLVYVAKLTNMQ</sequence>
<keyword evidence="6" id="KW-1185">Reference proteome</keyword>
<reference evidence="5 6" key="1">
    <citation type="journal article" date="2019" name="Int. J. Syst. Evol. Microbiol.">
        <title>The Global Catalogue of Microorganisms (GCM) 10K type strain sequencing project: providing services to taxonomists for standard genome sequencing and annotation.</title>
        <authorList>
            <consortium name="The Broad Institute Genomics Platform"/>
            <consortium name="The Broad Institute Genome Sequencing Center for Infectious Disease"/>
            <person name="Wu L."/>
            <person name="Ma J."/>
        </authorList>
    </citation>
    <scope>NUCLEOTIDE SEQUENCE [LARGE SCALE GENOMIC DNA]</scope>
    <source>
        <strain evidence="5 6">XZYJT29</strain>
    </source>
</reference>
<comment type="caution">
    <text evidence="5">The sequence shown here is derived from an EMBL/GenBank/DDBJ whole genome shotgun (WGS) entry which is preliminary data.</text>
</comment>
<evidence type="ECO:0000259" key="4">
    <source>
        <dbReference type="Pfam" id="PF04659"/>
    </source>
</evidence>
<keyword evidence="5" id="KW-0969">Cilium</keyword>
<evidence type="ECO:0000313" key="6">
    <source>
        <dbReference type="Proteomes" id="UP001596432"/>
    </source>
</evidence>
<dbReference type="AlphaFoldDB" id="A0ABD5Y0K2"/>
<keyword evidence="5" id="KW-0966">Cell projection</keyword>
<name>A0ABD5Y0K2_9EURY</name>
<dbReference type="Pfam" id="PF04659">
    <property type="entry name" value="Arch_fla_DE"/>
    <property type="match status" value="1"/>
</dbReference>
<accession>A0ABD5Y0K2</accession>
<feature type="compositionally biased region" description="Basic and acidic residues" evidence="3">
    <location>
        <begin position="1"/>
        <end position="35"/>
    </location>
</feature>
<proteinExistence type="predicted"/>
<evidence type="ECO:0000256" key="2">
    <source>
        <dbReference type="ARBA" id="ARBA00022440"/>
    </source>
</evidence>
<dbReference type="InterPro" id="IPR006752">
    <property type="entry name" value="Arch_fla_DE"/>
</dbReference>
<dbReference type="EMBL" id="JBHTAS010000001">
    <property type="protein sequence ID" value="MFC7138977.1"/>
    <property type="molecule type" value="Genomic_DNA"/>
</dbReference>
<dbReference type="PANTHER" id="PTHR40698:SF1">
    <property type="entry name" value="FLAGELLA-RELATED PROTEIN D-RELATED"/>
    <property type="match status" value="1"/>
</dbReference>
<feature type="domain" description="Archaeal flagella protein FlaD/E" evidence="4">
    <location>
        <begin position="85"/>
        <end position="173"/>
    </location>
</feature>
<comment type="subcellular location">
    <subcellularLocation>
        <location evidence="1">Archaeal flagellum</location>
    </subcellularLocation>
</comment>
<dbReference type="RefSeq" id="WP_274324577.1">
    <property type="nucleotide sequence ID" value="NZ_CP118158.1"/>
</dbReference>
<dbReference type="GO" id="GO:0097589">
    <property type="term" value="C:archaeal-type flagellum"/>
    <property type="evidence" value="ECO:0007669"/>
    <property type="project" value="UniProtKB-SubCell"/>
</dbReference>